<proteinExistence type="predicted"/>
<feature type="region of interest" description="Disordered" evidence="1">
    <location>
        <begin position="70"/>
        <end position="94"/>
    </location>
</feature>
<accession>A0A4Z1J2U2</accession>
<sequence length="138" mass="16134">MSIQKDAKAKKERGDKTRPWRNRQIVRPPHPEKRDGDKWRPEHGKPESFFRGQFRFLSVDGAQSFEISLRPVMDQRDETRGETEPDGNTEECETGESFAEIVRFAKYVCVSVEKGKEDDIYDGEIEREKHDDGFARDE</sequence>
<name>A0A4Z1J2U2_9HELO</name>
<dbReference type="EMBL" id="PQXJ01000031">
    <property type="protein sequence ID" value="TGO68025.1"/>
    <property type="molecule type" value="Genomic_DNA"/>
</dbReference>
<evidence type="ECO:0000313" key="2">
    <source>
        <dbReference type="EMBL" id="TGO68025.1"/>
    </source>
</evidence>
<dbReference type="Proteomes" id="UP000297452">
    <property type="component" value="Unassembled WGS sequence"/>
</dbReference>
<evidence type="ECO:0000256" key="1">
    <source>
        <dbReference type="SAM" id="MobiDB-lite"/>
    </source>
</evidence>
<feature type="compositionally biased region" description="Acidic residues" evidence="1">
    <location>
        <begin position="84"/>
        <end position="94"/>
    </location>
</feature>
<feature type="region of interest" description="Disordered" evidence="1">
    <location>
        <begin position="119"/>
        <end position="138"/>
    </location>
</feature>
<feature type="compositionally biased region" description="Basic and acidic residues" evidence="1">
    <location>
        <begin position="29"/>
        <end position="46"/>
    </location>
</feature>
<feature type="compositionally biased region" description="Basic and acidic residues" evidence="1">
    <location>
        <begin position="1"/>
        <end position="18"/>
    </location>
</feature>
<dbReference type="AlphaFoldDB" id="A0A4Z1J2U2"/>
<organism evidence="2 3">
    <name type="scientific">Botryotinia narcissicola</name>
    <dbReference type="NCBI Taxonomy" id="278944"/>
    <lineage>
        <taxon>Eukaryota</taxon>
        <taxon>Fungi</taxon>
        <taxon>Dikarya</taxon>
        <taxon>Ascomycota</taxon>
        <taxon>Pezizomycotina</taxon>
        <taxon>Leotiomycetes</taxon>
        <taxon>Helotiales</taxon>
        <taxon>Sclerotiniaceae</taxon>
        <taxon>Botryotinia</taxon>
    </lineage>
</organism>
<gene>
    <name evidence="2" type="ORF">BOTNAR_0031g00100</name>
</gene>
<keyword evidence="3" id="KW-1185">Reference proteome</keyword>
<reference evidence="2 3" key="1">
    <citation type="submission" date="2017-12" db="EMBL/GenBank/DDBJ databases">
        <title>Comparative genomics of Botrytis spp.</title>
        <authorList>
            <person name="Valero-Jimenez C.A."/>
            <person name="Tapia P."/>
            <person name="Veloso J."/>
            <person name="Silva-Moreno E."/>
            <person name="Staats M."/>
            <person name="Valdes J.H."/>
            <person name="Van Kan J.A.L."/>
        </authorList>
    </citation>
    <scope>NUCLEOTIDE SEQUENCE [LARGE SCALE GENOMIC DNA]</scope>
    <source>
        <strain evidence="2 3">MUCL2120</strain>
    </source>
</reference>
<dbReference type="OrthoDB" id="10279979at2759"/>
<evidence type="ECO:0000313" key="3">
    <source>
        <dbReference type="Proteomes" id="UP000297452"/>
    </source>
</evidence>
<protein>
    <submittedName>
        <fullName evidence="2">Uncharacterized protein</fullName>
    </submittedName>
</protein>
<feature type="compositionally biased region" description="Basic and acidic residues" evidence="1">
    <location>
        <begin position="73"/>
        <end position="83"/>
    </location>
</feature>
<feature type="region of interest" description="Disordered" evidence="1">
    <location>
        <begin position="1"/>
        <end position="46"/>
    </location>
</feature>
<comment type="caution">
    <text evidence="2">The sequence shown here is derived from an EMBL/GenBank/DDBJ whole genome shotgun (WGS) entry which is preliminary data.</text>
</comment>